<organism evidence="13 14">
    <name type="scientific">Erinaceus europaeus</name>
    <name type="common">Western European hedgehog</name>
    <dbReference type="NCBI Taxonomy" id="9365"/>
    <lineage>
        <taxon>Eukaryota</taxon>
        <taxon>Metazoa</taxon>
        <taxon>Chordata</taxon>
        <taxon>Craniata</taxon>
        <taxon>Vertebrata</taxon>
        <taxon>Euteleostomi</taxon>
        <taxon>Mammalia</taxon>
        <taxon>Eutheria</taxon>
        <taxon>Laurasiatheria</taxon>
        <taxon>Eulipotyphla</taxon>
        <taxon>Erinaceidae</taxon>
        <taxon>Erinaceinae</taxon>
        <taxon>Erinaceus</taxon>
    </lineage>
</organism>
<feature type="transmembrane region" description="Helical" evidence="11">
    <location>
        <begin position="187"/>
        <end position="205"/>
    </location>
</feature>
<dbReference type="PROSITE" id="PS50262">
    <property type="entry name" value="G_PROTEIN_RECEP_F1_2"/>
    <property type="match status" value="1"/>
</dbReference>
<keyword evidence="6 11" id="KW-1133">Transmembrane helix</keyword>
<dbReference type="GO" id="GO:0005886">
    <property type="term" value="C:plasma membrane"/>
    <property type="evidence" value="ECO:0007669"/>
    <property type="project" value="UniProtKB-SubCell"/>
</dbReference>
<feature type="domain" description="G-protein coupled receptors family 1 profile" evidence="12">
    <location>
        <begin position="18"/>
        <end position="283"/>
    </location>
</feature>
<dbReference type="AlphaFoldDB" id="A0A1S3A022"/>
<evidence type="ECO:0000256" key="5">
    <source>
        <dbReference type="ARBA" id="ARBA00022692"/>
    </source>
</evidence>
<keyword evidence="10 11" id="KW-0807">Transducer</keyword>
<evidence type="ECO:0000313" key="13">
    <source>
        <dbReference type="Proteomes" id="UP001652624"/>
    </source>
</evidence>
<protein>
    <recommendedName>
        <fullName evidence="11">Vomeronasal type-1 receptor</fullName>
    </recommendedName>
</protein>
<name>A0A1S3A022_ERIEU</name>
<keyword evidence="13" id="KW-1185">Reference proteome</keyword>
<dbReference type="InParanoid" id="A0A1S3A022"/>
<keyword evidence="5 11" id="KW-0812">Transmembrane</keyword>
<evidence type="ECO:0000256" key="7">
    <source>
        <dbReference type="ARBA" id="ARBA00023040"/>
    </source>
</evidence>
<feature type="transmembrane region" description="Helical" evidence="11">
    <location>
        <begin position="125"/>
        <end position="148"/>
    </location>
</feature>
<evidence type="ECO:0000256" key="8">
    <source>
        <dbReference type="ARBA" id="ARBA00023136"/>
    </source>
</evidence>
<comment type="subcellular location">
    <subcellularLocation>
        <location evidence="1 11">Cell membrane</location>
        <topology evidence="1 11">Multi-pass membrane protein</topology>
    </subcellularLocation>
</comment>
<gene>
    <name evidence="14" type="primary">LOC103117174</name>
</gene>
<evidence type="ECO:0000256" key="10">
    <source>
        <dbReference type="ARBA" id="ARBA00023224"/>
    </source>
</evidence>
<dbReference type="eggNOG" id="ENOG502SNRJ">
    <property type="taxonomic scope" value="Eukaryota"/>
</dbReference>
<dbReference type="InterPro" id="IPR017452">
    <property type="entry name" value="GPCR_Rhodpsn_7TM"/>
</dbReference>
<evidence type="ECO:0000313" key="14">
    <source>
        <dbReference type="RefSeq" id="XP_007527248.2"/>
    </source>
</evidence>
<dbReference type="GeneID" id="103117174"/>
<comment type="similarity">
    <text evidence="2 11">Belongs to the G-protein coupled receptor 1 family.</text>
</comment>
<proteinExistence type="inferred from homology"/>
<keyword evidence="7 11" id="KW-0297">G-protein coupled receptor</keyword>
<dbReference type="Pfam" id="PF03402">
    <property type="entry name" value="V1R"/>
    <property type="match status" value="1"/>
</dbReference>
<evidence type="ECO:0000256" key="3">
    <source>
        <dbReference type="ARBA" id="ARBA00022475"/>
    </source>
</evidence>
<keyword evidence="4 11" id="KW-0589">Pheromone response</keyword>
<evidence type="ECO:0000256" key="4">
    <source>
        <dbReference type="ARBA" id="ARBA00022507"/>
    </source>
</evidence>
<dbReference type="GO" id="GO:0019236">
    <property type="term" value="P:response to pheromone"/>
    <property type="evidence" value="ECO:0007669"/>
    <property type="project" value="UniProtKB-KW"/>
</dbReference>
<sequence length="311" mass="35867">MSSFKNIIFLQIGIGISTNSFLLFFHILILILDRRPKPTDLTICHMACVHIMKLFAALYLMSPELFESLRVQNDVKCKALFYLSRVTRGLSICITCLLSVLQAITISPSTSWFAHFKHKSTSFTVHCFFCFWLLSLCLSGNILFYTVASSSNVTQARLLNVNKHCSLSSMHSIFQNLVFALTLPRDVVFVGIMLLSSSYMVLLLLRHQRRCRHLHGTSFSPRVSPERRATQTILLLVSFFVVIYWVDFILSSFLVLLWVYDPVIVFLQSFLVNIYVAISPLVLVSSDKRIIRIFQKVYYNCHMLPTFKYFQ</sequence>
<dbReference type="PRINTS" id="PR01534">
    <property type="entry name" value="VOMERONASL1R"/>
</dbReference>
<feature type="transmembrane region" description="Helical" evidence="11">
    <location>
        <begin position="232"/>
        <end position="259"/>
    </location>
</feature>
<dbReference type="SUPFAM" id="SSF81321">
    <property type="entry name" value="Family A G protein-coupled receptor-like"/>
    <property type="match status" value="1"/>
</dbReference>
<accession>A0A1S3A022</accession>
<evidence type="ECO:0000256" key="6">
    <source>
        <dbReference type="ARBA" id="ARBA00022989"/>
    </source>
</evidence>
<dbReference type="GO" id="GO:0007606">
    <property type="term" value="P:sensory perception of chemical stimulus"/>
    <property type="evidence" value="ECO:0007669"/>
    <property type="project" value="UniProtKB-ARBA"/>
</dbReference>
<keyword evidence="9 11" id="KW-0675">Receptor</keyword>
<evidence type="ECO:0000256" key="1">
    <source>
        <dbReference type="ARBA" id="ARBA00004651"/>
    </source>
</evidence>
<feature type="transmembrane region" description="Helical" evidence="11">
    <location>
        <begin position="82"/>
        <end position="104"/>
    </location>
</feature>
<dbReference type="PANTHER" id="PTHR24062">
    <property type="entry name" value="VOMERONASAL TYPE-1 RECEPTOR"/>
    <property type="match status" value="1"/>
</dbReference>
<feature type="transmembrane region" description="Helical" evidence="11">
    <location>
        <begin position="6"/>
        <end position="31"/>
    </location>
</feature>
<keyword evidence="8 11" id="KW-0472">Membrane</keyword>
<dbReference type="OrthoDB" id="9606139at2759"/>
<dbReference type="InterPro" id="IPR004072">
    <property type="entry name" value="Vmron_rcpt_1"/>
</dbReference>
<dbReference type="Gene3D" id="1.20.1070.10">
    <property type="entry name" value="Rhodopsin 7-helix transmembrane proteins"/>
    <property type="match status" value="1"/>
</dbReference>
<dbReference type="RefSeq" id="XP_007527248.2">
    <property type="nucleotide sequence ID" value="XM_007527186.2"/>
</dbReference>
<feature type="transmembrane region" description="Helical" evidence="11">
    <location>
        <begin position="265"/>
        <end position="284"/>
    </location>
</feature>
<evidence type="ECO:0000256" key="11">
    <source>
        <dbReference type="RuleBase" id="RU364061"/>
    </source>
</evidence>
<dbReference type="GO" id="GO:0016503">
    <property type="term" value="F:pheromone receptor activity"/>
    <property type="evidence" value="ECO:0007669"/>
    <property type="project" value="InterPro"/>
</dbReference>
<evidence type="ECO:0000259" key="12">
    <source>
        <dbReference type="PROSITE" id="PS50262"/>
    </source>
</evidence>
<keyword evidence="3 11" id="KW-1003">Cell membrane</keyword>
<reference evidence="14" key="1">
    <citation type="submission" date="2025-08" db="UniProtKB">
        <authorList>
            <consortium name="RefSeq"/>
        </authorList>
    </citation>
    <scope>IDENTIFICATION</scope>
</reference>
<evidence type="ECO:0000256" key="9">
    <source>
        <dbReference type="ARBA" id="ARBA00023170"/>
    </source>
</evidence>
<dbReference type="Proteomes" id="UP001652624">
    <property type="component" value="Chromosome 9"/>
</dbReference>
<evidence type="ECO:0000256" key="2">
    <source>
        <dbReference type="ARBA" id="ARBA00010663"/>
    </source>
</evidence>